<dbReference type="AlphaFoldDB" id="A0A2K8PB37"/>
<dbReference type="Pfam" id="PF02801">
    <property type="entry name" value="Ketoacyl-synt_C"/>
    <property type="match status" value="1"/>
</dbReference>
<dbReference type="Pfam" id="PF00109">
    <property type="entry name" value="ketoacyl-synt"/>
    <property type="match status" value="1"/>
</dbReference>
<dbReference type="EC" id="2.3.1.179" evidence="4"/>
<sequence>MTVGQRADDRRVVVTGMGAVTSLGTGIPDFADSLRAGRSGIGPLKAFDPTGFAHGNAGEVGDFEAADWFRRADPQDYGRAAQFTVAASRQAIQDAGLEDGQLRARRMLVSVGTTDGGTRDLDRLAELRFTTGEIRPDPQIAAKTGAQRLSDAVVDELDLEDVESVTVPVACAAGNYAVGQGVDALRSGEYDLALCGGADALTRKTFAGFYRLGAMAPDLCRPFDTGRAGMLVGEGAGMLVLETLESALARGARIHAEVLGYGLSCDASHPVAPERDGVARAVAAAHRDARVTGAQIDYICAHGTGTKANDKVETAALRDVFGAELPPTSAIKSMLGHSMGAASALGAIACVLAMNQRFLPPTANHRETDPDCAVDCVPNVAVAAEPVITQNNGMAFGGNNAVLVLARFDLPVPAATPQEGT</sequence>
<dbReference type="KEGG" id="slx:SLAV_10430"/>
<dbReference type="GO" id="GO:0006633">
    <property type="term" value="P:fatty acid biosynthetic process"/>
    <property type="evidence" value="ECO:0007669"/>
    <property type="project" value="TreeGrafter"/>
</dbReference>
<evidence type="ECO:0000313" key="5">
    <source>
        <dbReference type="Proteomes" id="UP000231791"/>
    </source>
</evidence>
<reference evidence="4 5" key="1">
    <citation type="submission" date="2017-11" db="EMBL/GenBank/DDBJ databases">
        <title>Complete genome sequence of Streptomyces lavendulae subsp. lavendulae CCM 3239 (formerly 'Streptomyces aureofaciens CCM 3239'), the producer of the angucycline-type antibiotic auricin.</title>
        <authorList>
            <person name="Busche T."/>
            <person name="Novakova R."/>
            <person name="Al'Dilaimi A."/>
            <person name="Homerova D."/>
            <person name="Feckova L."/>
            <person name="Rezuchova B."/>
            <person name="Mingyar E."/>
            <person name="Csolleiova D."/>
            <person name="Bekeova C."/>
            <person name="Winkler A."/>
            <person name="Sevcikova B."/>
            <person name="Kalinowski J."/>
            <person name="Kormanec J."/>
            <person name="Ruckert C."/>
        </authorList>
    </citation>
    <scope>NUCLEOTIDE SEQUENCE [LARGE SCALE GENOMIC DNA]</scope>
    <source>
        <strain evidence="4 5">CCM 3239</strain>
    </source>
</reference>
<evidence type="ECO:0000256" key="3">
    <source>
        <dbReference type="RuleBase" id="RU003694"/>
    </source>
</evidence>
<organism evidence="4 5">
    <name type="scientific">Streptomyces lavendulae subsp. lavendulae</name>
    <dbReference type="NCBI Taxonomy" id="58340"/>
    <lineage>
        <taxon>Bacteria</taxon>
        <taxon>Bacillati</taxon>
        <taxon>Actinomycetota</taxon>
        <taxon>Actinomycetes</taxon>
        <taxon>Kitasatosporales</taxon>
        <taxon>Streptomycetaceae</taxon>
        <taxon>Streptomyces</taxon>
    </lineage>
</organism>
<dbReference type="Gene3D" id="3.40.47.10">
    <property type="match status" value="2"/>
</dbReference>
<dbReference type="InterPro" id="IPR000794">
    <property type="entry name" value="Beta-ketoacyl_synthase"/>
</dbReference>
<keyword evidence="2 3" id="KW-0808">Transferase</keyword>
<dbReference type="InterPro" id="IPR014030">
    <property type="entry name" value="Ketoacyl_synth_N"/>
</dbReference>
<keyword evidence="4" id="KW-0012">Acyltransferase</keyword>
<dbReference type="RefSeq" id="WP_030235105.1">
    <property type="nucleotide sequence ID" value="NZ_CP024985.1"/>
</dbReference>
<dbReference type="Proteomes" id="UP000231791">
    <property type="component" value="Chromosome"/>
</dbReference>
<dbReference type="InterPro" id="IPR014031">
    <property type="entry name" value="Ketoacyl_synth_C"/>
</dbReference>
<name>A0A2K8PB37_STRLA</name>
<accession>A0A2K8PB37</accession>
<evidence type="ECO:0000256" key="2">
    <source>
        <dbReference type="ARBA" id="ARBA00022679"/>
    </source>
</evidence>
<dbReference type="GeneID" id="49383149"/>
<dbReference type="PANTHER" id="PTHR11712">
    <property type="entry name" value="POLYKETIDE SYNTHASE-RELATED"/>
    <property type="match status" value="1"/>
</dbReference>
<proteinExistence type="inferred from homology"/>
<dbReference type="GO" id="GO:0004315">
    <property type="term" value="F:3-oxoacyl-[acyl-carrier-protein] synthase activity"/>
    <property type="evidence" value="ECO:0007669"/>
    <property type="project" value="UniProtKB-EC"/>
</dbReference>
<dbReference type="SMART" id="SM00825">
    <property type="entry name" value="PKS_KS"/>
    <property type="match status" value="1"/>
</dbReference>
<dbReference type="InterPro" id="IPR020841">
    <property type="entry name" value="PKS_Beta-ketoAc_synthase_dom"/>
</dbReference>
<evidence type="ECO:0000313" key="4">
    <source>
        <dbReference type="EMBL" id="ATZ23954.1"/>
    </source>
</evidence>
<evidence type="ECO:0000256" key="1">
    <source>
        <dbReference type="ARBA" id="ARBA00008467"/>
    </source>
</evidence>
<dbReference type="CDD" id="cd00834">
    <property type="entry name" value="KAS_I_II"/>
    <property type="match status" value="1"/>
</dbReference>
<dbReference type="EMBL" id="CP024985">
    <property type="protein sequence ID" value="ATZ23954.1"/>
    <property type="molecule type" value="Genomic_DNA"/>
</dbReference>
<dbReference type="PROSITE" id="PS52004">
    <property type="entry name" value="KS3_2"/>
    <property type="match status" value="1"/>
</dbReference>
<dbReference type="InterPro" id="IPR016039">
    <property type="entry name" value="Thiolase-like"/>
</dbReference>
<dbReference type="PANTHER" id="PTHR11712:SF336">
    <property type="entry name" value="3-OXOACYL-[ACYL-CARRIER-PROTEIN] SYNTHASE, MITOCHONDRIAL"/>
    <property type="match status" value="1"/>
</dbReference>
<keyword evidence="5" id="KW-1185">Reference proteome</keyword>
<gene>
    <name evidence="4" type="primary">fabF2</name>
    <name evidence="4" type="ORF">SLAV_10430</name>
</gene>
<protein>
    <submittedName>
        <fullName evidence="4">3-oxoacyl-[acyl-carrier-protein] synthase 2</fullName>
        <ecNumber evidence="4">2.3.1.179</ecNumber>
    </submittedName>
</protein>
<dbReference type="SUPFAM" id="SSF53901">
    <property type="entry name" value="Thiolase-like"/>
    <property type="match status" value="2"/>
</dbReference>
<comment type="similarity">
    <text evidence="1 3">Belongs to the thiolase-like superfamily. Beta-ketoacyl-ACP synthases family.</text>
</comment>